<keyword evidence="7" id="KW-0378">Hydrolase</keyword>
<dbReference type="InterPro" id="IPR024079">
    <property type="entry name" value="MetalloPept_cat_dom_sf"/>
</dbReference>
<evidence type="ECO:0000256" key="3">
    <source>
        <dbReference type="SAM" id="Phobius"/>
    </source>
</evidence>
<dbReference type="InterPro" id="IPR034028">
    <property type="entry name" value="ZnMc_ADAM_fungal"/>
</dbReference>
<evidence type="ECO:0000256" key="4">
    <source>
        <dbReference type="SAM" id="SignalP"/>
    </source>
</evidence>
<evidence type="ECO:0000259" key="5">
    <source>
        <dbReference type="PROSITE" id="PS50214"/>
    </source>
</evidence>
<comment type="caution">
    <text evidence="7">The sequence shown here is derived from an EMBL/GenBank/DDBJ whole genome shotgun (WGS) entry which is preliminary data.</text>
</comment>
<name>A0ABR0SY00_9HYPO</name>
<dbReference type="InterPro" id="IPR036436">
    <property type="entry name" value="Disintegrin_dom_sf"/>
</dbReference>
<dbReference type="PANTHER" id="PTHR11905">
    <property type="entry name" value="ADAM A DISINTEGRIN AND METALLOPROTEASE DOMAIN"/>
    <property type="match status" value="1"/>
</dbReference>
<feature type="domain" description="Disintegrin" evidence="5">
    <location>
        <begin position="512"/>
        <end position="602"/>
    </location>
</feature>
<dbReference type="PROSITE" id="PS50214">
    <property type="entry name" value="DISINTEGRIN_2"/>
    <property type="match status" value="1"/>
</dbReference>
<dbReference type="Pfam" id="PF13688">
    <property type="entry name" value="Reprolysin_5"/>
    <property type="match status" value="1"/>
</dbReference>
<evidence type="ECO:0000313" key="8">
    <source>
        <dbReference type="Proteomes" id="UP001338125"/>
    </source>
</evidence>
<reference evidence="7 8" key="1">
    <citation type="submission" date="2024-01" db="EMBL/GenBank/DDBJ databases">
        <title>Complete genome of Cladobotryum mycophilum ATHUM6906.</title>
        <authorList>
            <person name="Christinaki A.C."/>
            <person name="Myridakis A.I."/>
            <person name="Kouvelis V.N."/>
        </authorList>
    </citation>
    <scope>NUCLEOTIDE SEQUENCE [LARGE SCALE GENOMIC DNA]</scope>
    <source>
        <strain evidence="7 8">ATHUM6906</strain>
    </source>
</reference>
<keyword evidence="3" id="KW-0472">Membrane</keyword>
<accession>A0ABR0SY00</accession>
<dbReference type="Proteomes" id="UP001338125">
    <property type="component" value="Unassembled WGS sequence"/>
</dbReference>
<comment type="caution">
    <text evidence="1">Lacks conserved residue(s) required for the propagation of feature annotation.</text>
</comment>
<dbReference type="SMART" id="SM00050">
    <property type="entry name" value="DISIN"/>
    <property type="match status" value="1"/>
</dbReference>
<dbReference type="PANTHER" id="PTHR11905:SF159">
    <property type="entry name" value="ADAM METALLOPROTEASE"/>
    <property type="match status" value="1"/>
</dbReference>
<feature type="transmembrane region" description="Helical" evidence="3">
    <location>
        <begin position="708"/>
        <end position="731"/>
    </location>
</feature>
<keyword evidence="1" id="KW-0862">Zinc</keyword>
<dbReference type="Gene3D" id="4.10.70.10">
    <property type="entry name" value="Disintegrin domain"/>
    <property type="match status" value="1"/>
</dbReference>
<keyword evidence="7" id="KW-0482">Metalloprotease</keyword>
<dbReference type="SUPFAM" id="SSF57552">
    <property type="entry name" value="Blood coagulation inhibitor (disintegrin)"/>
    <property type="match status" value="1"/>
</dbReference>
<dbReference type="GO" id="GO:0008237">
    <property type="term" value="F:metallopeptidase activity"/>
    <property type="evidence" value="ECO:0007669"/>
    <property type="project" value="UniProtKB-KW"/>
</dbReference>
<keyword evidence="3" id="KW-0812">Transmembrane</keyword>
<dbReference type="EMBL" id="JAVFKD010000002">
    <property type="protein sequence ID" value="KAK5997028.1"/>
    <property type="molecule type" value="Genomic_DNA"/>
</dbReference>
<keyword evidence="4" id="KW-0732">Signal</keyword>
<feature type="signal peptide" evidence="4">
    <location>
        <begin position="1"/>
        <end position="23"/>
    </location>
</feature>
<dbReference type="Gene3D" id="3.40.390.10">
    <property type="entry name" value="Collagenase (Catalytic Domain)"/>
    <property type="match status" value="1"/>
</dbReference>
<dbReference type="InterPro" id="IPR001762">
    <property type="entry name" value="Disintegrin_dom"/>
</dbReference>
<dbReference type="Pfam" id="PF00200">
    <property type="entry name" value="Disintegrin"/>
    <property type="match status" value="1"/>
</dbReference>
<protein>
    <submittedName>
        <fullName evidence="7">Disintegrin and metalloproteinase domain-containing protein B</fullName>
    </submittedName>
</protein>
<feature type="binding site" evidence="1">
    <location>
        <position position="431"/>
    </location>
    <ligand>
        <name>Zn(2+)</name>
        <dbReference type="ChEBI" id="CHEBI:29105"/>
        <note>catalytic</note>
    </ligand>
</feature>
<feature type="compositionally biased region" description="Pro residues" evidence="2">
    <location>
        <begin position="781"/>
        <end position="791"/>
    </location>
</feature>
<proteinExistence type="predicted"/>
<keyword evidence="8" id="KW-1185">Reference proteome</keyword>
<evidence type="ECO:0000259" key="6">
    <source>
        <dbReference type="PROSITE" id="PS50215"/>
    </source>
</evidence>
<feature type="binding site" evidence="1">
    <location>
        <position position="427"/>
    </location>
    <ligand>
        <name>Zn(2+)</name>
        <dbReference type="ChEBI" id="CHEBI:29105"/>
        <note>catalytic</note>
    </ligand>
</feature>
<feature type="domain" description="Peptidase M12B" evidence="6">
    <location>
        <begin position="272"/>
        <end position="488"/>
    </location>
</feature>
<dbReference type="SUPFAM" id="SSF55486">
    <property type="entry name" value="Metalloproteases ('zincins'), catalytic domain"/>
    <property type="match status" value="1"/>
</dbReference>
<gene>
    <name evidence="7" type="ORF">PT974_02378</name>
</gene>
<keyword evidence="3" id="KW-1133">Transmembrane helix</keyword>
<dbReference type="PROSITE" id="PS50215">
    <property type="entry name" value="ADAM_MEPRO"/>
    <property type="match status" value="1"/>
</dbReference>
<sequence>MVTLRSIVAALASASLFSHSVFAHSVQRNPLTYVSVVEEINIHTPSHRVHSHSKFDLTFSLHDGQEKFRLSLHPNHDLIHDDFALTILDADGNVKSTEPVDRALHKVYKGDAFVERPGEIGWSKAGWARITMHRDGRHPVFDGVFRIDGNHHHIQTGSRYNYLRHEHDPEFSKDGNLGDDETMVVWRDSDIGGSLGHGELKRDVSYKSTCDSDSLGFNTRYDQELKRSSPLQGMSVRSLFGRQSIDGGSSGGGGGLDLVSSIGKLDGCPTTRKVALVGIATDCTYWQGFNSTEDLRKFVIGMVNQASQLYESTFKISLGIKNLTVLEKGCPGTPAPATPWNVDCGPSTTISDRLNLFSAWRGRSQDSNAYWTLLTSCPTDSAVGLAWRGQLCRPGAGSSSDGNGNNETVAAANVVVKTSTEWQVFAHETGHTFGAVHDCTADTCPVDPKNTVCCPLNASSCDAGERFIMNPSTGSGITAFSPCSIGNICSSLKVTAMSQCLTDNKNIETITGSQCGNGIVEPGEQCDCGGDQACQNNPCCDAKTCKFKSGAVCDPSNEDCCTDQCKFASSGTVCRASTGECDLQETCPGTTAKCPDDGHKNDGDSCGTGGGLKCASGQCTSRDRQCQAIVGTSTNNNSTKACPQTSNSCQLSCAASSFSMGSGQCLVFGQNFIDGTPCSGGGHCVNGDCKGSSTAKEIKDWIVNHKTIVIPVACVIGLLIIIVFGSCLLSCCKTRRRRAPKYSPQMSSSWHSSNEQWRGGAQDNQQSYGLTGMRPADDYSYPPPQQPPPPAYMYDQVPDHEGWQHNGNNNNNRIPRYA</sequence>
<organism evidence="7 8">
    <name type="scientific">Cladobotryum mycophilum</name>
    <dbReference type="NCBI Taxonomy" id="491253"/>
    <lineage>
        <taxon>Eukaryota</taxon>
        <taxon>Fungi</taxon>
        <taxon>Dikarya</taxon>
        <taxon>Ascomycota</taxon>
        <taxon>Pezizomycotina</taxon>
        <taxon>Sordariomycetes</taxon>
        <taxon>Hypocreomycetidae</taxon>
        <taxon>Hypocreales</taxon>
        <taxon>Hypocreaceae</taxon>
        <taxon>Cladobotryum</taxon>
    </lineage>
</organism>
<dbReference type="InterPro" id="IPR001590">
    <property type="entry name" value="Peptidase_M12B"/>
</dbReference>
<evidence type="ECO:0000313" key="7">
    <source>
        <dbReference type="EMBL" id="KAK5997028.1"/>
    </source>
</evidence>
<evidence type="ECO:0000256" key="2">
    <source>
        <dbReference type="SAM" id="MobiDB-lite"/>
    </source>
</evidence>
<feature type="compositionally biased region" description="Polar residues" evidence="2">
    <location>
        <begin position="744"/>
        <end position="769"/>
    </location>
</feature>
<keyword evidence="1" id="KW-0479">Metal-binding</keyword>
<feature type="chain" id="PRO_5046811750" evidence="4">
    <location>
        <begin position="24"/>
        <end position="818"/>
    </location>
</feature>
<feature type="active site" evidence="1">
    <location>
        <position position="428"/>
    </location>
</feature>
<feature type="region of interest" description="Disordered" evidence="2">
    <location>
        <begin position="742"/>
        <end position="818"/>
    </location>
</feature>
<feature type="binding site" evidence="1">
    <location>
        <position position="437"/>
    </location>
    <ligand>
        <name>Zn(2+)</name>
        <dbReference type="ChEBI" id="CHEBI:29105"/>
        <note>catalytic</note>
    </ligand>
</feature>
<evidence type="ECO:0000256" key="1">
    <source>
        <dbReference type="PROSITE-ProRule" id="PRU00276"/>
    </source>
</evidence>
<keyword evidence="7" id="KW-0645">Protease</keyword>
<dbReference type="CDD" id="cd04271">
    <property type="entry name" value="ZnMc_ADAM_fungal"/>
    <property type="match status" value="1"/>
</dbReference>